<sequence length="199" mass="22398">MTAKRDELLRLVAALSAACKLDKNVLKDGELVDALETHGRQIARLRKQQKKIKKAQKLNMSPIHNKTAKKLKEQVRAGENKAAEGVSKRRKLSLEGEAKSNKMDPLDYNHDLSVSCLFPSIERQHKPKRESMGEWITSLQNKKEASMDPTDAVTYYRPTTPTTVAVAVEVSEDAVMVNPLKTLQYNHVRRSVSPQLKTP</sequence>
<name>A0A2P4X6M7_9STRA</name>
<feature type="region of interest" description="Disordered" evidence="1">
    <location>
        <begin position="74"/>
        <end position="97"/>
    </location>
</feature>
<dbReference type="EMBL" id="NCKW01016204">
    <property type="protein sequence ID" value="POM61196.1"/>
    <property type="molecule type" value="Genomic_DNA"/>
</dbReference>
<feature type="non-terminal residue" evidence="2">
    <location>
        <position position="199"/>
    </location>
</feature>
<comment type="caution">
    <text evidence="2">The sequence shown here is derived from an EMBL/GenBank/DDBJ whole genome shotgun (WGS) entry which is preliminary data.</text>
</comment>
<evidence type="ECO:0000256" key="1">
    <source>
        <dbReference type="SAM" id="MobiDB-lite"/>
    </source>
</evidence>
<gene>
    <name evidence="2" type="ORF">PHPALM_29825</name>
</gene>
<evidence type="ECO:0000313" key="3">
    <source>
        <dbReference type="Proteomes" id="UP000237271"/>
    </source>
</evidence>
<dbReference type="AlphaFoldDB" id="A0A2P4X6M7"/>
<organism evidence="2 3">
    <name type="scientific">Phytophthora palmivora</name>
    <dbReference type="NCBI Taxonomy" id="4796"/>
    <lineage>
        <taxon>Eukaryota</taxon>
        <taxon>Sar</taxon>
        <taxon>Stramenopiles</taxon>
        <taxon>Oomycota</taxon>
        <taxon>Peronosporomycetes</taxon>
        <taxon>Peronosporales</taxon>
        <taxon>Peronosporaceae</taxon>
        <taxon>Phytophthora</taxon>
    </lineage>
</organism>
<reference evidence="2 3" key="1">
    <citation type="journal article" date="2017" name="Genome Biol. Evol.">
        <title>Phytophthora megakarya and P. palmivora, closely related causal agents of cacao black pod rot, underwent increases in genome sizes and gene numbers by different mechanisms.</title>
        <authorList>
            <person name="Ali S.S."/>
            <person name="Shao J."/>
            <person name="Lary D.J."/>
            <person name="Kronmiller B."/>
            <person name="Shen D."/>
            <person name="Strem M.D."/>
            <person name="Amoako-Attah I."/>
            <person name="Akrofi A.Y."/>
            <person name="Begoude B.A."/>
            <person name="Ten Hoopen G.M."/>
            <person name="Coulibaly K."/>
            <person name="Kebe B.I."/>
            <person name="Melnick R.L."/>
            <person name="Guiltinan M.J."/>
            <person name="Tyler B.M."/>
            <person name="Meinhardt L.W."/>
            <person name="Bailey B.A."/>
        </authorList>
    </citation>
    <scope>NUCLEOTIDE SEQUENCE [LARGE SCALE GENOMIC DNA]</scope>
    <source>
        <strain evidence="3">sbr112.9</strain>
    </source>
</reference>
<accession>A0A2P4X6M7</accession>
<dbReference type="Proteomes" id="UP000237271">
    <property type="component" value="Unassembled WGS sequence"/>
</dbReference>
<protein>
    <submittedName>
        <fullName evidence="2">Uncharacterized protein</fullName>
    </submittedName>
</protein>
<proteinExistence type="predicted"/>
<keyword evidence="3" id="KW-1185">Reference proteome</keyword>
<evidence type="ECO:0000313" key="2">
    <source>
        <dbReference type="EMBL" id="POM61196.1"/>
    </source>
</evidence>